<gene>
    <name evidence="7" type="primary">ribB</name>
    <name evidence="7" type="ORF">CVV68_09265</name>
</gene>
<dbReference type="EMBL" id="QJVD01000008">
    <property type="protein sequence ID" value="PYI67620.1"/>
    <property type="molecule type" value="Genomic_DNA"/>
</dbReference>
<dbReference type="GO" id="GO:0008686">
    <property type="term" value="F:3,4-dihydroxy-2-butanone-4-phosphate synthase activity"/>
    <property type="evidence" value="ECO:0007669"/>
    <property type="project" value="UniProtKB-EC"/>
</dbReference>
<comment type="cofactor">
    <cofactor evidence="5">
        <name>Mg(2+)</name>
        <dbReference type="ChEBI" id="CHEBI:18420"/>
    </cofactor>
    <cofactor evidence="5">
        <name>Mn(2+)</name>
        <dbReference type="ChEBI" id="CHEBI:29035"/>
    </cofactor>
    <text evidence="5">Binds 2 divalent metal cations per subunit. Magnesium or manganese.</text>
</comment>
<dbReference type="Proteomes" id="UP000247832">
    <property type="component" value="Unassembled WGS sequence"/>
</dbReference>
<evidence type="ECO:0000256" key="1">
    <source>
        <dbReference type="ARBA" id="ARBA00002284"/>
    </source>
</evidence>
<keyword evidence="4 5" id="KW-0479">Metal-binding</keyword>
<keyword evidence="5" id="KW-0460">Magnesium</keyword>
<keyword evidence="5" id="KW-0464">Manganese</keyword>
<dbReference type="InterPro" id="IPR000422">
    <property type="entry name" value="DHBP_synthase_RibB"/>
</dbReference>
<comment type="function">
    <text evidence="1 5">Catalyzes the conversion of D-ribulose 5-phosphate to formate and 3,4-dihydroxy-2-butanone 4-phosphate.</text>
</comment>
<dbReference type="EC" id="4.1.99.12" evidence="5"/>
<evidence type="ECO:0000256" key="6">
    <source>
        <dbReference type="SAM" id="MobiDB-lite"/>
    </source>
</evidence>
<keyword evidence="3 5" id="KW-0686">Riboflavin biosynthesis</keyword>
<sequence>MSALTNPDTLLDPVEAAITAIAAGQAVLVVDDENRENEGDIIFAAQHSTPALMGWTIRHSSGVICVPMDDARANALELPPMVVHNQDAKGTAYTVSCDAAQGVSTGISATDRSLTATILADPASRSDAVTRPGHMFPLRAVPGGVRQRPGHTEASVELCRLAGCEPVAIIAEVVDDVGQMVRLAGLREFADANALVLISIADLVAHLNATGRAGRPATGPGDVAAAAGAGHE</sequence>
<dbReference type="SUPFAM" id="SSF55821">
    <property type="entry name" value="YrdC/RibB"/>
    <property type="match status" value="1"/>
</dbReference>
<dbReference type="InterPro" id="IPR017945">
    <property type="entry name" value="DHBP_synth_RibB-like_a/b_dom"/>
</dbReference>
<evidence type="ECO:0000256" key="4">
    <source>
        <dbReference type="ARBA" id="ARBA00022723"/>
    </source>
</evidence>
<organism evidence="7 8">
    <name type="scientific">Arthrobacter livingstonensis</name>
    <dbReference type="NCBI Taxonomy" id="670078"/>
    <lineage>
        <taxon>Bacteria</taxon>
        <taxon>Bacillati</taxon>
        <taxon>Actinomycetota</taxon>
        <taxon>Actinomycetes</taxon>
        <taxon>Micrococcales</taxon>
        <taxon>Micrococcaceae</taxon>
        <taxon>Arthrobacter</taxon>
    </lineage>
</organism>
<dbReference type="GO" id="GO:0005829">
    <property type="term" value="C:cytosol"/>
    <property type="evidence" value="ECO:0007669"/>
    <property type="project" value="TreeGrafter"/>
</dbReference>
<comment type="catalytic activity">
    <reaction evidence="5">
        <text>D-ribulose 5-phosphate = (2S)-2-hydroxy-3-oxobutyl phosphate + formate + H(+)</text>
        <dbReference type="Rhea" id="RHEA:18457"/>
        <dbReference type="ChEBI" id="CHEBI:15378"/>
        <dbReference type="ChEBI" id="CHEBI:15740"/>
        <dbReference type="ChEBI" id="CHEBI:58121"/>
        <dbReference type="ChEBI" id="CHEBI:58830"/>
        <dbReference type="EC" id="4.1.99.12"/>
    </reaction>
</comment>
<comment type="pathway">
    <text evidence="2 5">Cofactor biosynthesis; riboflavin biosynthesis; 2-hydroxy-3-oxobutyl phosphate from D-ribulose 5-phosphate: step 1/1.</text>
</comment>
<evidence type="ECO:0000313" key="8">
    <source>
        <dbReference type="Proteomes" id="UP000247832"/>
    </source>
</evidence>
<protein>
    <recommendedName>
        <fullName evidence="5">3,4-dihydroxy-2-butanone 4-phosphate synthase</fullName>
        <shortName evidence="5">DHBP synthase</shortName>
        <ecNumber evidence="5">4.1.99.12</ecNumber>
    </recommendedName>
</protein>
<dbReference type="OrthoDB" id="9793111at2"/>
<dbReference type="NCBIfam" id="TIGR00506">
    <property type="entry name" value="ribB"/>
    <property type="match status" value="1"/>
</dbReference>
<dbReference type="Pfam" id="PF00926">
    <property type="entry name" value="DHBP_synthase"/>
    <property type="match status" value="1"/>
</dbReference>
<dbReference type="UniPathway" id="UPA00275">
    <property type="reaction ID" value="UER00399"/>
</dbReference>
<evidence type="ECO:0000256" key="5">
    <source>
        <dbReference type="RuleBase" id="RU003843"/>
    </source>
</evidence>
<dbReference type="GO" id="GO:0046872">
    <property type="term" value="F:metal ion binding"/>
    <property type="evidence" value="ECO:0007669"/>
    <property type="project" value="UniProtKB-KW"/>
</dbReference>
<reference evidence="7 8" key="1">
    <citation type="submission" date="2018-05" db="EMBL/GenBank/DDBJ databases">
        <title>Genetic diversity of glacier-inhabiting Cryobacterium bacteria in China and description of Cryobacterium mengkeensis sp. nov. and Arthrobacter glacialis sp. nov.</title>
        <authorList>
            <person name="Liu Q."/>
            <person name="Xin Y.-H."/>
        </authorList>
    </citation>
    <scope>NUCLEOTIDE SEQUENCE [LARGE SCALE GENOMIC DNA]</scope>
    <source>
        <strain evidence="7 8">LI2</strain>
    </source>
</reference>
<comment type="subunit">
    <text evidence="5">Homodimer.</text>
</comment>
<keyword evidence="8" id="KW-1185">Reference proteome</keyword>
<dbReference type="PANTHER" id="PTHR21327">
    <property type="entry name" value="GTP CYCLOHYDROLASE II-RELATED"/>
    <property type="match status" value="1"/>
</dbReference>
<name>A0A2V5LK62_9MICC</name>
<dbReference type="GO" id="GO:0009231">
    <property type="term" value="P:riboflavin biosynthetic process"/>
    <property type="evidence" value="ECO:0007669"/>
    <property type="project" value="UniProtKB-UniPathway"/>
</dbReference>
<dbReference type="PANTHER" id="PTHR21327:SF18">
    <property type="entry name" value="3,4-DIHYDROXY-2-BUTANONE 4-PHOSPHATE SYNTHASE"/>
    <property type="match status" value="1"/>
</dbReference>
<dbReference type="GO" id="GO:0003935">
    <property type="term" value="F:GTP cyclohydrolase II activity"/>
    <property type="evidence" value="ECO:0007669"/>
    <property type="project" value="TreeGrafter"/>
</dbReference>
<comment type="caution">
    <text evidence="7">The sequence shown here is derived from an EMBL/GenBank/DDBJ whole genome shotgun (WGS) entry which is preliminary data.</text>
</comment>
<proteinExistence type="inferred from homology"/>
<keyword evidence="5" id="KW-0456">Lyase</keyword>
<dbReference type="AlphaFoldDB" id="A0A2V5LK62"/>
<evidence type="ECO:0000313" key="7">
    <source>
        <dbReference type="EMBL" id="PYI67620.1"/>
    </source>
</evidence>
<feature type="compositionally biased region" description="Low complexity" evidence="6">
    <location>
        <begin position="217"/>
        <end position="232"/>
    </location>
</feature>
<evidence type="ECO:0000256" key="3">
    <source>
        <dbReference type="ARBA" id="ARBA00022619"/>
    </source>
</evidence>
<evidence type="ECO:0000256" key="2">
    <source>
        <dbReference type="ARBA" id="ARBA00004904"/>
    </source>
</evidence>
<dbReference type="RefSeq" id="WP_110500729.1">
    <property type="nucleotide sequence ID" value="NZ_QJVD01000008.1"/>
</dbReference>
<accession>A0A2V5LK62</accession>
<comment type="similarity">
    <text evidence="5">Belongs to the DHBP synthase family.</text>
</comment>
<dbReference type="Gene3D" id="3.90.870.10">
    <property type="entry name" value="DHBP synthase"/>
    <property type="match status" value="1"/>
</dbReference>
<feature type="region of interest" description="Disordered" evidence="6">
    <location>
        <begin position="212"/>
        <end position="232"/>
    </location>
</feature>